<dbReference type="NCBIfam" id="TIGR03862">
    <property type="entry name" value="flavo_PP4765"/>
    <property type="match status" value="1"/>
</dbReference>
<dbReference type="SUPFAM" id="SSF160996">
    <property type="entry name" value="HI0933 insert domain-like"/>
    <property type="match status" value="1"/>
</dbReference>
<dbReference type="Pfam" id="PF22780">
    <property type="entry name" value="HI0933_like_1st"/>
    <property type="match status" value="1"/>
</dbReference>
<dbReference type="InterPro" id="IPR036188">
    <property type="entry name" value="FAD/NAD-bd_sf"/>
</dbReference>
<dbReference type="EMBL" id="RCZP01000008">
    <property type="protein sequence ID" value="TPG57488.1"/>
    <property type="molecule type" value="Genomic_DNA"/>
</dbReference>
<feature type="domain" description="RsdA/BaiN/AoA(So)-like insert" evidence="5">
    <location>
        <begin position="194"/>
        <end position="309"/>
    </location>
</feature>
<evidence type="ECO:0000256" key="1">
    <source>
        <dbReference type="ARBA" id="ARBA00001974"/>
    </source>
</evidence>
<dbReference type="Gene3D" id="2.40.30.10">
    <property type="entry name" value="Translation factors"/>
    <property type="match status" value="1"/>
</dbReference>
<dbReference type="PRINTS" id="PR00420">
    <property type="entry name" value="RNGMNOXGNASE"/>
</dbReference>
<accession>A0A502G6K3</accession>
<dbReference type="NCBIfam" id="TIGR00275">
    <property type="entry name" value="aminoacetone oxidase family FAD-binding enzyme"/>
    <property type="match status" value="1"/>
</dbReference>
<sequence length="403" mass="41641">MADPLKVAIVGAGPAGLAAAEVLSEAGVAVTVLDRMPSPARKLLMAGRGGLNLTHTEPLETFLSRYGAARGRLEPAVRAFPPEAVRAWCEGLGQTTYAGTSGRVFPTAMKAAPLLRALLARLAARGVTLLSRHAWTGWSAEGALAFDLPGLAPLHLAPDAALLALGGASWPRLGSDAAWVPLLAARGLGLSPFRPANCGVLVPWTDHLRDRFAGTPLKRIALSFDGRTVRGEAVITAGGLEGGAVYALSAAIRDRVAAESAATVTLDLRPDLPAEEVARRLAAPRRGQSLSNHLRRTLALPPAAIALLREGGVPPEAAVKALELRVTGVSGLDRAISSAGGLRWEEVAEDFALPRLPGLFAAGEMLDWEAPTGGHLLTACLATGRAAARGVLARLGAGLESSP</sequence>
<dbReference type="InterPro" id="IPR057661">
    <property type="entry name" value="RsdA/BaiN/AoA(So)_Rossmann"/>
</dbReference>
<evidence type="ECO:0000313" key="6">
    <source>
        <dbReference type="EMBL" id="TPG57488.1"/>
    </source>
</evidence>
<keyword evidence="3" id="KW-0274">FAD</keyword>
<dbReference type="InterPro" id="IPR055178">
    <property type="entry name" value="RsdA/BaiN/AoA(So)-like_dom"/>
</dbReference>
<comment type="caution">
    <text evidence="6">The sequence shown here is derived from an EMBL/GenBank/DDBJ whole genome shotgun (WGS) entry which is preliminary data.</text>
</comment>
<evidence type="ECO:0000256" key="3">
    <source>
        <dbReference type="ARBA" id="ARBA00022827"/>
    </source>
</evidence>
<dbReference type="RefSeq" id="WP_140882984.1">
    <property type="nucleotide sequence ID" value="NZ_RCZP01000008.1"/>
</dbReference>
<dbReference type="InterPro" id="IPR004792">
    <property type="entry name" value="BaiN-like"/>
</dbReference>
<keyword evidence="7" id="KW-1185">Reference proteome</keyword>
<dbReference type="InterPro" id="IPR023166">
    <property type="entry name" value="BaiN-like_dom_sf"/>
</dbReference>
<dbReference type="InterPro" id="IPR022460">
    <property type="entry name" value="Flavoprotein_PP4765"/>
</dbReference>
<dbReference type="AlphaFoldDB" id="A0A502G6K3"/>
<dbReference type="Proteomes" id="UP000317078">
    <property type="component" value="Unassembled WGS sequence"/>
</dbReference>
<evidence type="ECO:0000259" key="4">
    <source>
        <dbReference type="Pfam" id="PF03486"/>
    </source>
</evidence>
<evidence type="ECO:0000313" key="7">
    <source>
        <dbReference type="Proteomes" id="UP000317078"/>
    </source>
</evidence>
<gene>
    <name evidence="6" type="ORF">EAH89_11240</name>
</gene>
<organism evidence="6 7">
    <name type="scientific">Muricoccus nepalensis</name>
    <dbReference type="NCBI Taxonomy" id="1854500"/>
    <lineage>
        <taxon>Bacteria</taxon>
        <taxon>Pseudomonadati</taxon>
        <taxon>Pseudomonadota</taxon>
        <taxon>Alphaproteobacteria</taxon>
        <taxon>Acetobacterales</taxon>
        <taxon>Roseomonadaceae</taxon>
        <taxon>Muricoccus</taxon>
    </lineage>
</organism>
<proteinExistence type="predicted"/>
<dbReference type="OrthoDB" id="5288829at2"/>
<feature type="domain" description="RsdA/BaiN/AoA(So)-like Rossmann fold-like" evidence="4">
    <location>
        <begin position="6"/>
        <end position="389"/>
    </location>
</feature>
<dbReference type="PANTHER" id="PTHR42887:SF1">
    <property type="entry name" value="BLR3961 PROTEIN"/>
    <property type="match status" value="1"/>
</dbReference>
<dbReference type="Pfam" id="PF03486">
    <property type="entry name" value="HI0933_like"/>
    <property type="match status" value="1"/>
</dbReference>
<dbReference type="PANTHER" id="PTHR42887">
    <property type="entry name" value="OS12G0638800 PROTEIN"/>
    <property type="match status" value="1"/>
</dbReference>
<reference evidence="6 7" key="1">
    <citation type="journal article" date="2019" name="Environ. Microbiol.">
        <title>Species interactions and distinct microbial communities in high Arctic permafrost affected cryosols are associated with the CH4 and CO2 gas fluxes.</title>
        <authorList>
            <person name="Altshuler I."/>
            <person name="Hamel J."/>
            <person name="Turney S."/>
            <person name="Magnuson E."/>
            <person name="Levesque R."/>
            <person name="Greer C."/>
            <person name="Whyte L.G."/>
        </authorList>
    </citation>
    <scope>NUCLEOTIDE SEQUENCE [LARGE SCALE GENOMIC DNA]</scope>
    <source>
        <strain evidence="6 7">S9.3B</strain>
    </source>
</reference>
<evidence type="ECO:0000259" key="5">
    <source>
        <dbReference type="Pfam" id="PF22780"/>
    </source>
</evidence>
<dbReference type="Gene3D" id="1.10.8.260">
    <property type="entry name" value="HI0933 insert domain-like"/>
    <property type="match status" value="1"/>
</dbReference>
<protein>
    <submittedName>
        <fullName evidence="6">TIGR03862 family flavoprotein</fullName>
    </submittedName>
</protein>
<comment type="cofactor">
    <cofactor evidence="1">
        <name>FAD</name>
        <dbReference type="ChEBI" id="CHEBI:57692"/>
    </cofactor>
</comment>
<name>A0A502G6K3_9PROT</name>
<dbReference type="SUPFAM" id="SSF51905">
    <property type="entry name" value="FAD/NAD(P)-binding domain"/>
    <property type="match status" value="1"/>
</dbReference>
<evidence type="ECO:0000256" key="2">
    <source>
        <dbReference type="ARBA" id="ARBA00022630"/>
    </source>
</evidence>
<keyword evidence="2" id="KW-0285">Flavoprotein</keyword>
<dbReference type="Gene3D" id="3.50.50.60">
    <property type="entry name" value="FAD/NAD(P)-binding domain"/>
    <property type="match status" value="1"/>
</dbReference>